<dbReference type="Gene3D" id="2.40.30.20">
    <property type="match status" value="1"/>
</dbReference>
<dbReference type="Proteomes" id="UP000241074">
    <property type="component" value="Chromosome"/>
</dbReference>
<proteinExistence type="predicted"/>
<dbReference type="RefSeq" id="WP_106892838.1">
    <property type="nucleotide sequence ID" value="NZ_CP027860.1"/>
</dbReference>
<dbReference type="AlphaFoldDB" id="A0A2P1PVS2"/>
<accession>A0A2P1PVS2</accession>
<dbReference type="EMBL" id="CP027860">
    <property type="protein sequence ID" value="AVP98920.1"/>
    <property type="molecule type" value="Genomic_DNA"/>
</dbReference>
<dbReference type="InterPro" id="IPR023366">
    <property type="entry name" value="ATP_synth_asu-like_sf"/>
</dbReference>
<gene>
    <name evidence="1" type="ORF">C7S18_17805</name>
</gene>
<sequence length="863" mass="86371">MSSANTAYTFSLVNNTNLSSSDYSLRVLGFSVASALFLQDNGSGALTWSPSPAGVSLNVPSYASGSSTLTFTGGLPMFNDILLGDTVTGPGIASGTTVTGIAMTITLSQPLTATASGNATINTLIMVGGTSQTTSTSVTGLVPPPSVGNIRYGQAVSGSGIATGTTVSGVTGDSSVTLSTAPTAGATFSGTSPLTFSITPTASGQSGATNLSLSNLASVAQVAVGNLITGTGIPANTTIASINNVVITLSSVISASQTNATVTFTQQQTGTWTAGSLSITGLSSTANVGTGGLVTAPGIAPGTTIAAVLSGTSLQLSTATTAAGSDQGANLNQGTVTFPRPTGVIPSYDISAFSSFVFDPVLQPGGLNGARIYLFVVPNNWPAIATQPGFAGFPTNPPGFPFSWAATGLGIQQPNTPPNSPNTNSSFPPFSIVEPTIDAGATGLLHIDVQTVDGFTFPLSLVLLDVNGNQLGQVGQPVPAGGITRGGIIAAFQQTFAANTAYGALLYGSSSDIDNQYPGVLNPGAYLADGANSDSSLASLWDTTLTTLYGSGTQLNMVGDDGNYYQGLPTTVGTASVLQFTGYTDTGMTNANGNVFNLYSPKTPDPANTGVAAGYQVIANAGVYADTSGAVFIKQTTSYTVPPSQVALGLQRDIVSAINRGIALKGPSGTTGRTAGDTSAYWGTETNWYPEPLSNQQAAQNQFSLFMHTATSNGQLIFTAPAGPPVAIAAAPTGATASTAGSTTTATLTTTSAHGLVVGDWIAVQGVGVGTYNGNFQLTAVPTTTSLSYTLGAVSTAPAASGGGSLMGGPAAVNKQGTLMGQAYGFAYDESPVHGPLNQPNVPSKFDPAPTGTVTVQIVFGPW</sequence>
<evidence type="ECO:0000313" key="2">
    <source>
        <dbReference type="Proteomes" id="UP000241074"/>
    </source>
</evidence>
<reference evidence="1 2" key="2">
    <citation type="submission" date="2018-03" db="EMBL/GenBank/DDBJ databases">
        <authorList>
            <person name="Keele B.F."/>
        </authorList>
    </citation>
    <scope>NUCLEOTIDE SEQUENCE [LARGE SCALE GENOMIC DNA]</scope>
    <source>
        <strain evidence="1 2">D13</strain>
    </source>
</reference>
<dbReference type="KEGG" id="xba:C7S18_17805"/>
<protein>
    <submittedName>
        <fullName evidence="1">Uncharacterized protein</fullName>
    </submittedName>
</protein>
<evidence type="ECO:0000313" key="1">
    <source>
        <dbReference type="EMBL" id="AVP98920.1"/>
    </source>
</evidence>
<dbReference type="OrthoDB" id="9147113at2"/>
<name>A0A2P1PVS2_9GAMM</name>
<organism evidence="1 2">
    <name type="scientific">Ahniella affigens</name>
    <dbReference type="NCBI Taxonomy" id="2021234"/>
    <lineage>
        <taxon>Bacteria</taxon>
        <taxon>Pseudomonadati</taxon>
        <taxon>Pseudomonadota</taxon>
        <taxon>Gammaproteobacteria</taxon>
        <taxon>Lysobacterales</taxon>
        <taxon>Rhodanobacteraceae</taxon>
        <taxon>Ahniella</taxon>
    </lineage>
</organism>
<reference evidence="1 2" key="1">
    <citation type="submission" date="2018-03" db="EMBL/GenBank/DDBJ databases">
        <title>Ahniella affigens gen. nov., sp. nov., a gammaproteobacterium isolated from sandy soil near a stream.</title>
        <authorList>
            <person name="Ko Y."/>
            <person name="Kim J.-H."/>
        </authorList>
    </citation>
    <scope>NUCLEOTIDE SEQUENCE [LARGE SCALE GENOMIC DNA]</scope>
    <source>
        <strain evidence="1 2">D13</strain>
    </source>
</reference>
<keyword evidence="2" id="KW-1185">Reference proteome</keyword>